<protein>
    <submittedName>
        <fullName evidence="3">Uncharacterized protein</fullName>
    </submittedName>
</protein>
<evidence type="ECO:0000313" key="3">
    <source>
        <dbReference type="EMBL" id="PMD47890.1"/>
    </source>
</evidence>
<name>A0A2J6SAW2_HYAVF</name>
<evidence type="ECO:0000256" key="2">
    <source>
        <dbReference type="SAM" id="Phobius"/>
    </source>
</evidence>
<feature type="transmembrane region" description="Helical" evidence="2">
    <location>
        <begin position="131"/>
        <end position="152"/>
    </location>
</feature>
<accession>A0A2J6SAW2</accession>
<dbReference type="AlphaFoldDB" id="A0A2J6SAW2"/>
<keyword evidence="2" id="KW-0812">Transmembrane</keyword>
<reference evidence="3 4" key="1">
    <citation type="submission" date="2016-04" db="EMBL/GenBank/DDBJ databases">
        <title>A degradative enzymes factory behind the ericoid mycorrhizal symbiosis.</title>
        <authorList>
            <consortium name="DOE Joint Genome Institute"/>
            <person name="Martino E."/>
            <person name="Morin E."/>
            <person name="Grelet G."/>
            <person name="Kuo A."/>
            <person name="Kohler A."/>
            <person name="Daghino S."/>
            <person name="Barry K."/>
            <person name="Choi C."/>
            <person name="Cichocki N."/>
            <person name="Clum A."/>
            <person name="Copeland A."/>
            <person name="Hainaut M."/>
            <person name="Haridas S."/>
            <person name="Labutti K."/>
            <person name="Lindquist E."/>
            <person name="Lipzen A."/>
            <person name="Khouja H.-R."/>
            <person name="Murat C."/>
            <person name="Ohm R."/>
            <person name="Olson A."/>
            <person name="Spatafora J."/>
            <person name="Veneault-Fourrey C."/>
            <person name="Henrissat B."/>
            <person name="Grigoriev I."/>
            <person name="Martin F."/>
            <person name="Perotto S."/>
        </authorList>
    </citation>
    <scope>NUCLEOTIDE SEQUENCE [LARGE SCALE GENOMIC DNA]</scope>
    <source>
        <strain evidence="3 4">F</strain>
    </source>
</reference>
<feature type="transmembrane region" description="Helical" evidence="2">
    <location>
        <begin position="93"/>
        <end position="111"/>
    </location>
</feature>
<feature type="compositionally biased region" description="Basic and acidic residues" evidence="1">
    <location>
        <begin position="1"/>
        <end position="10"/>
    </location>
</feature>
<keyword evidence="4" id="KW-1185">Reference proteome</keyword>
<dbReference type="EMBL" id="KZ613938">
    <property type="protein sequence ID" value="PMD47890.1"/>
    <property type="molecule type" value="Genomic_DNA"/>
</dbReference>
<gene>
    <name evidence="3" type="ORF">L207DRAFT_165446</name>
</gene>
<evidence type="ECO:0000256" key="1">
    <source>
        <dbReference type="SAM" id="MobiDB-lite"/>
    </source>
</evidence>
<organism evidence="3 4">
    <name type="scientific">Hyaloscypha variabilis (strain UAMH 11265 / GT02V1 / F)</name>
    <name type="common">Meliniomyces variabilis</name>
    <dbReference type="NCBI Taxonomy" id="1149755"/>
    <lineage>
        <taxon>Eukaryota</taxon>
        <taxon>Fungi</taxon>
        <taxon>Dikarya</taxon>
        <taxon>Ascomycota</taxon>
        <taxon>Pezizomycotina</taxon>
        <taxon>Leotiomycetes</taxon>
        <taxon>Helotiales</taxon>
        <taxon>Hyaloscyphaceae</taxon>
        <taxon>Hyaloscypha</taxon>
        <taxon>Hyaloscypha variabilis</taxon>
    </lineage>
</organism>
<keyword evidence="2" id="KW-1133">Transmembrane helix</keyword>
<feature type="transmembrane region" description="Helical" evidence="2">
    <location>
        <begin position="158"/>
        <end position="179"/>
    </location>
</feature>
<feature type="region of interest" description="Disordered" evidence="1">
    <location>
        <begin position="1"/>
        <end position="23"/>
    </location>
</feature>
<dbReference type="Proteomes" id="UP000235786">
    <property type="component" value="Unassembled WGS sequence"/>
</dbReference>
<keyword evidence="2" id="KW-0472">Membrane</keyword>
<sequence>MEPGPHKNEIPLENGSCPSHPEWEQEARHGGLFEFLIEITALRRARIKYLNPRWRGCGLTFIEMVLLVIIIWVMGVDAQPIFDPIHKLRYTVWGRLQTSIAVLCCALLIILPWRHIKIWARIIQVDITADLVYNLTKITISVPIAVLTKLITPSMGTGPFGMSIVVTFLMIFDLINEILDIRYWNHRQENYIPTTPQRGQRDLSAAGPQFSATGALPYQRDVGSMETPIERAFALQSLHVQHPKVISYHVRQSSRTISSRRAHHRKI</sequence>
<proteinExistence type="predicted"/>
<feature type="transmembrane region" description="Helical" evidence="2">
    <location>
        <begin position="54"/>
        <end position="73"/>
    </location>
</feature>
<evidence type="ECO:0000313" key="4">
    <source>
        <dbReference type="Proteomes" id="UP000235786"/>
    </source>
</evidence>